<comment type="similarity">
    <text evidence="1 5">Belongs to the peptidase S41A family.</text>
</comment>
<dbReference type="PROSITE" id="PS50106">
    <property type="entry name" value="PDZ"/>
    <property type="match status" value="1"/>
</dbReference>
<comment type="caution">
    <text evidence="7">The sequence shown here is derived from an EMBL/GenBank/DDBJ whole genome shotgun (WGS) entry which is preliminary data.</text>
</comment>
<dbReference type="KEGG" id="cthd:CDO33_03090"/>
<dbReference type="Pfam" id="PF03572">
    <property type="entry name" value="Peptidase_S41"/>
    <property type="match status" value="1"/>
</dbReference>
<keyword evidence="8" id="KW-1185">Reference proteome</keyword>
<organism evidence="7 8">
    <name type="scientific">Clostridium thermosuccinogenes</name>
    <dbReference type="NCBI Taxonomy" id="84032"/>
    <lineage>
        <taxon>Bacteria</taxon>
        <taxon>Bacillati</taxon>
        <taxon>Bacillota</taxon>
        <taxon>Clostridia</taxon>
        <taxon>Eubacteriales</taxon>
        <taxon>Clostridiaceae</taxon>
        <taxon>Clostridium</taxon>
    </lineage>
</organism>
<dbReference type="Pfam" id="PF17820">
    <property type="entry name" value="PDZ_6"/>
    <property type="match status" value="1"/>
</dbReference>
<evidence type="ECO:0000256" key="5">
    <source>
        <dbReference type="RuleBase" id="RU004404"/>
    </source>
</evidence>
<dbReference type="FunFam" id="2.30.42.10:FF:000063">
    <property type="entry name" value="Peptidase, S41 family"/>
    <property type="match status" value="1"/>
</dbReference>
<dbReference type="GO" id="GO:0007165">
    <property type="term" value="P:signal transduction"/>
    <property type="evidence" value="ECO:0007669"/>
    <property type="project" value="TreeGrafter"/>
</dbReference>
<dbReference type="InterPro" id="IPR036034">
    <property type="entry name" value="PDZ_sf"/>
</dbReference>
<dbReference type="NCBIfam" id="TIGR00225">
    <property type="entry name" value="prc"/>
    <property type="match status" value="1"/>
</dbReference>
<evidence type="ECO:0000256" key="1">
    <source>
        <dbReference type="ARBA" id="ARBA00009179"/>
    </source>
</evidence>
<evidence type="ECO:0000256" key="4">
    <source>
        <dbReference type="ARBA" id="ARBA00022825"/>
    </source>
</evidence>
<dbReference type="Gene3D" id="2.30.42.10">
    <property type="match status" value="1"/>
</dbReference>
<protein>
    <submittedName>
        <fullName evidence="7">Peptidase S41</fullName>
    </submittedName>
</protein>
<dbReference type="GO" id="GO:0006508">
    <property type="term" value="P:proteolysis"/>
    <property type="evidence" value="ECO:0007669"/>
    <property type="project" value="UniProtKB-KW"/>
</dbReference>
<dbReference type="GO" id="GO:0008236">
    <property type="term" value="F:serine-type peptidase activity"/>
    <property type="evidence" value="ECO:0007669"/>
    <property type="project" value="UniProtKB-KW"/>
</dbReference>
<proteinExistence type="inferred from homology"/>
<dbReference type="InterPro" id="IPR029045">
    <property type="entry name" value="ClpP/crotonase-like_dom_sf"/>
</dbReference>
<keyword evidence="4 5" id="KW-0720">Serine protease</keyword>
<dbReference type="InterPro" id="IPR041489">
    <property type="entry name" value="PDZ_6"/>
</dbReference>
<dbReference type="InterPro" id="IPR005151">
    <property type="entry name" value="Tail-specific_protease"/>
</dbReference>
<dbReference type="Pfam" id="PF22694">
    <property type="entry name" value="CtpB_N-like"/>
    <property type="match status" value="1"/>
</dbReference>
<dbReference type="OrthoDB" id="9812068at2"/>
<dbReference type="GO" id="GO:0004175">
    <property type="term" value="F:endopeptidase activity"/>
    <property type="evidence" value="ECO:0007669"/>
    <property type="project" value="TreeGrafter"/>
</dbReference>
<dbReference type="SMART" id="SM00245">
    <property type="entry name" value="TSPc"/>
    <property type="match status" value="1"/>
</dbReference>
<dbReference type="AlphaFoldDB" id="A0A2K2FHP2"/>
<evidence type="ECO:0000313" key="7">
    <source>
        <dbReference type="EMBL" id="PNT98294.1"/>
    </source>
</evidence>
<evidence type="ECO:0000256" key="3">
    <source>
        <dbReference type="ARBA" id="ARBA00022801"/>
    </source>
</evidence>
<dbReference type="PANTHER" id="PTHR32060">
    <property type="entry name" value="TAIL-SPECIFIC PROTEASE"/>
    <property type="match status" value="1"/>
</dbReference>
<dbReference type="Gene3D" id="3.90.226.10">
    <property type="entry name" value="2-enoyl-CoA Hydratase, Chain A, domain 1"/>
    <property type="match status" value="1"/>
</dbReference>
<dbReference type="InterPro" id="IPR055210">
    <property type="entry name" value="CtpA/B_N"/>
</dbReference>
<dbReference type="PANTHER" id="PTHR32060:SF30">
    <property type="entry name" value="CARBOXY-TERMINAL PROCESSING PROTEASE CTPA"/>
    <property type="match status" value="1"/>
</dbReference>
<dbReference type="InterPro" id="IPR001478">
    <property type="entry name" value="PDZ"/>
</dbReference>
<evidence type="ECO:0000256" key="2">
    <source>
        <dbReference type="ARBA" id="ARBA00022670"/>
    </source>
</evidence>
<reference evidence="7 8" key="1">
    <citation type="submission" date="2017-06" db="EMBL/GenBank/DDBJ databases">
        <title>Investigating the central metabolism of Clostridium thermosuccinogenes.</title>
        <authorList>
            <person name="Koendjbiharie J.G."/>
            <person name="van Kranenburg R."/>
        </authorList>
    </citation>
    <scope>NUCLEOTIDE SEQUENCE [LARGE SCALE GENOMIC DNA]</scope>
    <source>
        <strain evidence="7 8">DSM 5806</strain>
    </source>
</reference>
<accession>A0A2K2FHP2</accession>
<feature type="domain" description="PDZ" evidence="6">
    <location>
        <begin position="91"/>
        <end position="165"/>
    </location>
</feature>
<dbReference type="SUPFAM" id="SSF52096">
    <property type="entry name" value="ClpP/crotonase"/>
    <property type="match status" value="1"/>
</dbReference>
<evidence type="ECO:0000313" key="8">
    <source>
        <dbReference type="Proteomes" id="UP000236151"/>
    </source>
</evidence>
<dbReference type="SUPFAM" id="SSF50156">
    <property type="entry name" value="PDZ domain-like"/>
    <property type="match status" value="1"/>
</dbReference>
<keyword evidence="3 5" id="KW-0378">Hydrolase</keyword>
<dbReference type="CDD" id="cd07560">
    <property type="entry name" value="Peptidase_S41_CPP"/>
    <property type="match status" value="1"/>
</dbReference>
<dbReference type="Proteomes" id="UP000236151">
    <property type="component" value="Unassembled WGS sequence"/>
</dbReference>
<keyword evidence="2 5" id="KW-0645">Protease</keyword>
<gene>
    <name evidence="7" type="ORF">CDQ84_11485</name>
</gene>
<sequence>MATFAVSALIFLGWGNINQGVIYFNPDTVDQSIVAKFNKVRSILKNEYYENVDENKLLEGAIAGMADSLGDPYTAYYTKEEWKMYSESITGSYVGIGVSISLGEDNLVTIVEPFEGSPAEEVGMKKGDKIIRVDGKDVRGVKDGDAVVNMIRGPENTKVKITVYRPSNGEMLEFDLARKKIKIANIKSRMLEDNIGYIRIVKFDSEINRYFNEHLNKLISNGMKALVIDVRDNPGGYYDQVVAICDRLLPEGTIVYTEDKYKRQDVKKSDAKELGMPIAVLINSNSASASEILAGAIKDHKKGTLVGTKTFGKGLVQASSTLDDGSGLKVTIARYFTPSGVCIHGAGIMPDIEIDVPEEYKDSPISDIPPEKDIQLKAAVENLKGKIK</sequence>
<dbReference type="SMART" id="SM00228">
    <property type="entry name" value="PDZ"/>
    <property type="match status" value="1"/>
</dbReference>
<dbReference type="EMBL" id="NIOJ01000029">
    <property type="protein sequence ID" value="PNT98294.1"/>
    <property type="molecule type" value="Genomic_DNA"/>
</dbReference>
<name>A0A2K2FHP2_9CLOT</name>
<dbReference type="GO" id="GO:0030288">
    <property type="term" value="C:outer membrane-bounded periplasmic space"/>
    <property type="evidence" value="ECO:0007669"/>
    <property type="project" value="TreeGrafter"/>
</dbReference>
<dbReference type="Gene3D" id="3.30.750.44">
    <property type="match status" value="1"/>
</dbReference>
<dbReference type="CDD" id="cd06782">
    <property type="entry name" value="cpPDZ_CPP-like"/>
    <property type="match status" value="1"/>
</dbReference>
<dbReference type="InterPro" id="IPR004447">
    <property type="entry name" value="Peptidase_S41A"/>
</dbReference>
<evidence type="ECO:0000259" key="6">
    <source>
        <dbReference type="PROSITE" id="PS50106"/>
    </source>
</evidence>